<dbReference type="Pfam" id="PF11911">
    <property type="entry name" value="DUF3429"/>
    <property type="match status" value="1"/>
</dbReference>
<protein>
    <submittedName>
        <fullName evidence="1">DUF3429 domain-containing protein</fullName>
    </submittedName>
</protein>
<gene>
    <name evidence="1" type="ORF">C0V82_07340</name>
</gene>
<accession>A0A2K9NAD7</accession>
<reference evidence="1 2" key="1">
    <citation type="submission" date="2017-12" db="EMBL/GenBank/DDBJ databases">
        <title>Genomes of bacteria within cyanobacterial aggregates.</title>
        <authorList>
            <person name="Cai H."/>
        </authorList>
    </citation>
    <scope>NUCLEOTIDE SEQUENCE [LARGE SCALE GENOMIC DNA]</scope>
    <source>
        <strain evidence="1 2">TH16</strain>
    </source>
</reference>
<evidence type="ECO:0000313" key="1">
    <source>
        <dbReference type="EMBL" id="AUN30064.1"/>
    </source>
</evidence>
<dbReference type="RefSeq" id="WP_102111767.1">
    <property type="nucleotide sequence ID" value="NZ_BMGN01000002.1"/>
</dbReference>
<proteinExistence type="predicted"/>
<dbReference type="InterPro" id="IPR021836">
    <property type="entry name" value="DUF3429"/>
</dbReference>
<sequence>MKENASLPLPVRLLGLSGVLPQVICLGAVLVEAGSPGANVPAAMGLAYAALILSFLGGLWWMAALQQGVTRAGPYVLAVLPSLLGWVALFPLALGLDAVHSALGFVGALLLLSPLVDLYLERSIPLPPGWVRLRMMMAGGLGLLTLALALV</sequence>
<organism evidence="1 2">
    <name type="scientific">Niveispirillum cyanobacteriorum</name>
    <dbReference type="NCBI Taxonomy" id="1612173"/>
    <lineage>
        <taxon>Bacteria</taxon>
        <taxon>Pseudomonadati</taxon>
        <taxon>Pseudomonadota</taxon>
        <taxon>Alphaproteobacteria</taxon>
        <taxon>Rhodospirillales</taxon>
        <taxon>Azospirillaceae</taxon>
        <taxon>Niveispirillum</taxon>
    </lineage>
</organism>
<dbReference type="KEGG" id="ncb:C0V82_07340"/>
<dbReference type="EMBL" id="CP025611">
    <property type="protein sequence ID" value="AUN30064.1"/>
    <property type="molecule type" value="Genomic_DNA"/>
</dbReference>
<dbReference type="OrthoDB" id="5297436at2"/>
<dbReference type="Proteomes" id="UP000234752">
    <property type="component" value="Chromosome eg_1"/>
</dbReference>
<evidence type="ECO:0000313" key="2">
    <source>
        <dbReference type="Proteomes" id="UP000234752"/>
    </source>
</evidence>
<name>A0A2K9NAD7_9PROT</name>
<keyword evidence="2" id="KW-1185">Reference proteome</keyword>
<dbReference type="AlphaFoldDB" id="A0A2K9NAD7"/>